<keyword evidence="4 7" id="KW-1133">Transmembrane helix</keyword>
<evidence type="ECO:0000256" key="1">
    <source>
        <dbReference type="ARBA" id="ARBA00004141"/>
    </source>
</evidence>
<feature type="transmembrane region" description="Helical" evidence="7">
    <location>
        <begin position="109"/>
        <end position="135"/>
    </location>
</feature>
<evidence type="ECO:0000313" key="11">
    <source>
        <dbReference type="Proteomes" id="UP000605970"/>
    </source>
</evidence>
<comment type="catalytic activity">
    <reaction evidence="7">
        <text>L-cysteinyl-[protein] + hexadecanoyl-CoA = S-hexadecanoyl-L-cysteinyl-[protein] + CoA</text>
        <dbReference type="Rhea" id="RHEA:36683"/>
        <dbReference type="Rhea" id="RHEA-COMP:10131"/>
        <dbReference type="Rhea" id="RHEA-COMP:11032"/>
        <dbReference type="ChEBI" id="CHEBI:29950"/>
        <dbReference type="ChEBI" id="CHEBI:57287"/>
        <dbReference type="ChEBI" id="CHEBI:57379"/>
        <dbReference type="ChEBI" id="CHEBI:74151"/>
        <dbReference type="EC" id="2.3.1.225"/>
    </reaction>
</comment>
<comment type="subcellular location">
    <subcellularLocation>
        <location evidence="1">Membrane</location>
        <topology evidence="1">Multi-pass membrane protein</topology>
    </subcellularLocation>
</comment>
<dbReference type="InterPro" id="IPR039859">
    <property type="entry name" value="PFA4/ZDH16/20/ERF2-like"/>
</dbReference>
<dbReference type="PROSITE" id="PS50216">
    <property type="entry name" value="DHHC"/>
    <property type="match status" value="1"/>
</dbReference>
<protein>
    <recommendedName>
        <fullName evidence="7">Palmitoyltransferase</fullName>
        <ecNumber evidence="7">2.3.1.225</ecNumber>
    </recommendedName>
</protein>
<dbReference type="AlphaFoldDB" id="A0A8T0A112"/>
<dbReference type="PANTHER" id="PTHR22883">
    <property type="entry name" value="ZINC FINGER DHHC DOMAIN CONTAINING PROTEIN"/>
    <property type="match status" value="1"/>
</dbReference>
<name>A0A8T0A112_9BILA</name>
<evidence type="ECO:0000256" key="4">
    <source>
        <dbReference type="ARBA" id="ARBA00022989"/>
    </source>
</evidence>
<keyword evidence="6 7" id="KW-0012">Acyltransferase</keyword>
<comment type="domain">
    <text evidence="7">The DHHC domain is required for palmitoyltransferase activity.</text>
</comment>
<evidence type="ECO:0000256" key="2">
    <source>
        <dbReference type="ARBA" id="ARBA00022679"/>
    </source>
</evidence>
<keyword evidence="5 7" id="KW-0472">Membrane</keyword>
<dbReference type="OrthoDB" id="4096362at2759"/>
<keyword evidence="2 7" id="KW-0808">Transferase</keyword>
<dbReference type="GO" id="GO:0006612">
    <property type="term" value="P:protein targeting to membrane"/>
    <property type="evidence" value="ECO:0007669"/>
    <property type="project" value="TreeGrafter"/>
</dbReference>
<keyword evidence="11" id="KW-1185">Reference proteome</keyword>
<feature type="transmembrane region" description="Helical" evidence="7">
    <location>
        <begin position="147"/>
        <end position="172"/>
    </location>
</feature>
<keyword evidence="3 7" id="KW-0812">Transmembrane</keyword>
<accession>A0A8T0A112</accession>
<evidence type="ECO:0000313" key="10">
    <source>
        <dbReference type="EMBL" id="KAF7638793.1"/>
    </source>
</evidence>
<dbReference type="GO" id="GO:0005794">
    <property type="term" value="C:Golgi apparatus"/>
    <property type="evidence" value="ECO:0007669"/>
    <property type="project" value="TreeGrafter"/>
</dbReference>
<dbReference type="Pfam" id="PF01529">
    <property type="entry name" value="DHHC"/>
    <property type="match status" value="1"/>
</dbReference>
<dbReference type="GO" id="GO:0016020">
    <property type="term" value="C:membrane"/>
    <property type="evidence" value="ECO:0007669"/>
    <property type="project" value="UniProtKB-SubCell"/>
</dbReference>
<gene>
    <name evidence="10" type="ORF">Mgra_00001875</name>
</gene>
<dbReference type="EMBL" id="JABEBT010000010">
    <property type="protein sequence ID" value="KAF7638793.1"/>
    <property type="molecule type" value="Genomic_DNA"/>
</dbReference>
<evidence type="ECO:0000256" key="8">
    <source>
        <dbReference type="SAM" id="SignalP"/>
    </source>
</evidence>
<keyword evidence="8" id="KW-0732">Signal</keyword>
<dbReference type="GO" id="GO:0019706">
    <property type="term" value="F:protein-cysteine S-palmitoyltransferase activity"/>
    <property type="evidence" value="ECO:0007669"/>
    <property type="project" value="UniProtKB-EC"/>
</dbReference>
<comment type="similarity">
    <text evidence="7">Belongs to the DHHC palmitoyltransferase family.</text>
</comment>
<feature type="domain" description="Palmitoyltransferase DHHC" evidence="9">
    <location>
        <begin position="64"/>
        <end position="190"/>
    </location>
</feature>
<evidence type="ECO:0000256" key="3">
    <source>
        <dbReference type="ARBA" id="ARBA00022692"/>
    </source>
</evidence>
<sequence length="253" mass="29117">MIILFMFVISTMLRAVFTDPGIIPRASNAEIVEYRRMRKKAKTQEEKKCLKERVINIDGCDLTLNYCTTCRIFRPPRASHCRVCDNCVLNFDHHCPWIGTCVGARNYRFFYLFIVFVAIADFFSVICICFQFYLVMVEKDGSFLDSLFEIPVSVVLILPFIASFIAVMFMIFEQTPMVLKGITGHEDYKSTFIRSKNPFDEGSSFKNLKKALCSPGPPSLMDRRGRVLPGEPYICIDYKILEKVSKIKQTTKV</sequence>
<proteinExistence type="inferred from homology"/>
<evidence type="ECO:0000256" key="5">
    <source>
        <dbReference type="ARBA" id="ARBA00023136"/>
    </source>
</evidence>
<feature type="signal peptide" evidence="8">
    <location>
        <begin position="1"/>
        <end position="18"/>
    </location>
</feature>
<dbReference type="EC" id="2.3.1.225" evidence="7"/>
<dbReference type="GO" id="GO:0005783">
    <property type="term" value="C:endoplasmic reticulum"/>
    <property type="evidence" value="ECO:0007669"/>
    <property type="project" value="TreeGrafter"/>
</dbReference>
<evidence type="ECO:0000256" key="7">
    <source>
        <dbReference type="RuleBase" id="RU079119"/>
    </source>
</evidence>
<organism evidence="10 11">
    <name type="scientific">Meloidogyne graminicola</name>
    <dbReference type="NCBI Taxonomy" id="189291"/>
    <lineage>
        <taxon>Eukaryota</taxon>
        <taxon>Metazoa</taxon>
        <taxon>Ecdysozoa</taxon>
        <taxon>Nematoda</taxon>
        <taxon>Chromadorea</taxon>
        <taxon>Rhabditida</taxon>
        <taxon>Tylenchina</taxon>
        <taxon>Tylenchomorpha</taxon>
        <taxon>Tylenchoidea</taxon>
        <taxon>Meloidogynidae</taxon>
        <taxon>Meloidogyninae</taxon>
        <taxon>Meloidogyne</taxon>
    </lineage>
</organism>
<comment type="caution">
    <text evidence="10">The sequence shown here is derived from an EMBL/GenBank/DDBJ whole genome shotgun (WGS) entry which is preliminary data.</text>
</comment>
<feature type="chain" id="PRO_5035758885" description="Palmitoyltransferase" evidence="8">
    <location>
        <begin position="19"/>
        <end position="253"/>
    </location>
</feature>
<reference evidence="10" key="1">
    <citation type="journal article" date="2020" name="Ecol. Evol.">
        <title>Genome structure and content of the rice root-knot nematode (Meloidogyne graminicola).</title>
        <authorList>
            <person name="Phan N.T."/>
            <person name="Danchin E.G.J."/>
            <person name="Klopp C."/>
            <person name="Perfus-Barbeoch L."/>
            <person name="Kozlowski D.K."/>
            <person name="Koutsovoulos G.D."/>
            <person name="Lopez-Roques C."/>
            <person name="Bouchez O."/>
            <person name="Zahm M."/>
            <person name="Besnard G."/>
            <person name="Bellafiore S."/>
        </authorList>
    </citation>
    <scope>NUCLEOTIDE SEQUENCE</scope>
    <source>
        <strain evidence="10">VN-18</strain>
    </source>
</reference>
<dbReference type="InterPro" id="IPR001594">
    <property type="entry name" value="Palmitoyltrfase_DHHC"/>
</dbReference>
<evidence type="ECO:0000259" key="9">
    <source>
        <dbReference type="Pfam" id="PF01529"/>
    </source>
</evidence>
<evidence type="ECO:0000256" key="6">
    <source>
        <dbReference type="ARBA" id="ARBA00023315"/>
    </source>
</evidence>
<dbReference type="Proteomes" id="UP000605970">
    <property type="component" value="Unassembled WGS sequence"/>
</dbReference>